<feature type="coiled-coil region" evidence="1">
    <location>
        <begin position="67"/>
        <end position="101"/>
    </location>
</feature>
<dbReference type="AlphaFoldDB" id="A0A183HSN2"/>
<evidence type="ECO:0000256" key="1">
    <source>
        <dbReference type="SAM" id="Coils"/>
    </source>
</evidence>
<keyword evidence="3" id="KW-1185">Reference proteome</keyword>
<reference evidence="4" key="1">
    <citation type="submission" date="2016-06" db="UniProtKB">
        <authorList>
            <consortium name="WormBaseParasite"/>
        </authorList>
    </citation>
    <scope>IDENTIFICATION</scope>
</reference>
<evidence type="ECO:0000313" key="4">
    <source>
        <dbReference type="WBParaSite" id="OFLC_0001049301-mRNA-1"/>
    </source>
</evidence>
<reference evidence="2 3" key="2">
    <citation type="submission" date="2018-11" db="EMBL/GenBank/DDBJ databases">
        <authorList>
            <consortium name="Pathogen Informatics"/>
        </authorList>
    </citation>
    <scope>NUCLEOTIDE SEQUENCE [LARGE SCALE GENOMIC DNA]</scope>
</reference>
<dbReference type="Proteomes" id="UP000267606">
    <property type="component" value="Unassembled WGS sequence"/>
</dbReference>
<gene>
    <name evidence="2" type="ORF">OFLC_LOCUS10494</name>
</gene>
<evidence type="ECO:0000313" key="2">
    <source>
        <dbReference type="EMBL" id="VDO68928.1"/>
    </source>
</evidence>
<sequence>MIRNVELDALQQKFASRMRIMEDTNKSLHSQLVQARRDRDYHREALHTFESKVSEEQRRGESDVKRFEELERKNIDMTKQVEDLKAEVTKLNSDLKLAKEIHEADRALWEVEKSHLKPVMADTNIDNKTIDDAKNVKVII</sequence>
<dbReference type="STRING" id="387005.A0A183HSN2"/>
<accession>A0A183HSN2</accession>
<evidence type="ECO:0000313" key="3">
    <source>
        <dbReference type="Proteomes" id="UP000267606"/>
    </source>
</evidence>
<dbReference type="WBParaSite" id="OFLC_0001049301-mRNA-1">
    <property type="protein sequence ID" value="OFLC_0001049301-mRNA-1"/>
    <property type="gene ID" value="OFLC_0001049301"/>
</dbReference>
<keyword evidence="1" id="KW-0175">Coiled coil</keyword>
<organism evidence="4">
    <name type="scientific">Onchocerca flexuosa</name>
    <dbReference type="NCBI Taxonomy" id="387005"/>
    <lineage>
        <taxon>Eukaryota</taxon>
        <taxon>Metazoa</taxon>
        <taxon>Ecdysozoa</taxon>
        <taxon>Nematoda</taxon>
        <taxon>Chromadorea</taxon>
        <taxon>Rhabditida</taxon>
        <taxon>Spirurina</taxon>
        <taxon>Spiruromorpha</taxon>
        <taxon>Filarioidea</taxon>
        <taxon>Onchocercidae</taxon>
        <taxon>Onchocerca</taxon>
    </lineage>
</organism>
<dbReference type="EMBL" id="UZAJ01014044">
    <property type="protein sequence ID" value="VDO68928.1"/>
    <property type="molecule type" value="Genomic_DNA"/>
</dbReference>
<name>A0A183HSN2_9BILA</name>
<protein>
    <submittedName>
        <fullName evidence="4">Myosin_tail_1 domain-containing protein</fullName>
    </submittedName>
</protein>
<proteinExistence type="predicted"/>